<dbReference type="CDD" id="cd03768">
    <property type="entry name" value="SR_ResInv"/>
    <property type="match status" value="1"/>
</dbReference>
<evidence type="ECO:0000259" key="2">
    <source>
        <dbReference type="PROSITE" id="PS51737"/>
    </source>
</evidence>
<dbReference type="InterPro" id="IPR036162">
    <property type="entry name" value="Resolvase-like_N_sf"/>
</dbReference>
<dbReference type="EMBL" id="CAAHFG010000003">
    <property type="protein sequence ID" value="VGO16200.1"/>
    <property type="molecule type" value="Genomic_DNA"/>
</dbReference>
<dbReference type="PANTHER" id="PTHR30461">
    <property type="entry name" value="DNA-INVERTASE FROM LAMBDOID PROPHAGE"/>
    <property type="match status" value="1"/>
</dbReference>
<dbReference type="InterPro" id="IPR011109">
    <property type="entry name" value="DNA_bind_recombinase_dom"/>
</dbReference>
<dbReference type="PANTHER" id="PTHR30461:SF23">
    <property type="entry name" value="DNA RECOMBINASE-RELATED"/>
    <property type="match status" value="1"/>
</dbReference>
<dbReference type="GO" id="GO:0000150">
    <property type="term" value="F:DNA strand exchange activity"/>
    <property type="evidence" value="ECO:0007669"/>
    <property type="project" value="InterPro"/>
</dbReference>
<sequence>MVAPQTDSTRIPVVIYARKSTDAKLEQKINSISVQCASARSYIESQQHAGWYALDEELMDNNISGATMERPGIKRLKQLILEDKVRIVIVNRLDRISRSLSQFLELMTFFEAHGVSLVSVTQNINTSTPMGRLMIQIIMGFSEFERELICERVTERMHAARKNGQFLGGRPVLGYNIKPEGRALEIDELEAIRVREIFSMYIKQRSVKTVALELRNRGWKNKRWITREGKVTGGSDFTVSTLHNLLKNLIYIGKVTLKDEIFEGQHEGIVNSDIFDRANTILSGNDLTKGNRNRNSHDALLKGLLTCKACGTAFVHTGTKKKSGKG</sequence>
<dbReference type="Gene3D" id="3.40.50.1390">
    <property type="entry name" value="Resolvase, N-terminal catalytic domain"/>
    <property type="match status" value="1"/>
</dbReference>
<proteinExistence type="predicted"/>
<evidence type="ECO:0000259" key="1">
    <source>
        <dbReference type="PROSITE" id="PS51736"/>
    </source>
</evidence>
<organism evidence="3 4">
    <name type="scientific">Pontiella desulfatans</name>
    <dbReference type="NCBI Taxonomy" id="2750659"/>
    <lineage>
        <taxon>Bacteria</taxon>
        <taxon>Pseudomonadati</taxon>
        <taxon>Kiritimatiellota</taxon>
        <taxon>Kiritimatiellia</taxon>
        <taxon>Kiritimatiellales</taxon>
        <taxon>Pontiellaceae</taxon>
        <taxon>Pontiella</taxon>
    </lineage>
</organism>
<protein>
    <submittedName>
        <fullName evidence="3">DNA-invertase hin</fullName>
    </submittedName>
</protein>
<dbReference type="SUPFAM" id="SSF53041">
    <property type="entry name" value="Resolvase-like"/>
    <property type="match status" value="1"/>
</dbReference>
<evidence type="ECO:0000313" key="3">
    <source>
        <dbReference type="EMBL" id="VGO16200.1"/>
    </source>
</evidence>
<dbReference type="PROSITE" id="PS51737">
    <property type="entry name" value="RECOMBINASE_DNA_BIND"/>
    <property type="match status" value="1"/>
</dbReference>
<dbReference type="GO" id="GO:0003677">
    <property type="term" value="F:DNA binding"/>
    <property type="evidence" value="ECO:0007669"/>
    <property type="project" value="InterPro"/>
</dbReference>
<dbReference type="PROSITE" id="PS51736">
    <property type="entry name" value="RECOMBINASES_3"/>
    <property type="match status" value="1"/>
</dbReference>
<reference evidence="3 4" key="1">
    <citation type="submission" date="2019-04" db="EMBL/GenBank/DDBJ databases">
        <authorList>
            <person name="Van Vliet M D."/>
        </authorList>
    </citation>
    <scope>NUCLEOTIDE SEQUENCE [LARGE SCALE GENOMIC DNA]</scope>
    <source>
        <strain evidence="3 4">F1</strain>
    </source>
</reference>
<feature type="domain" description="Resolvase/invertase-type recombinase catalytic" evidence="1">
    <location>
        <begin position="12"/>
        <end position="164"/>
    </location>
</feature>
<dbReference type="SMART" id="SM00857">
    <property type="entry name" value="Resolvase"/>
    <property type="match status" value="1"/>
</dbReference>
<dbReference type="Pfam" id="PF00239">
    <property type="entry name" value="Resolvase"/>
    <property type="match status" value="1"/>
</dbReference>
<accession>A0A6C2U822</accession>
<dbReference type="Gene3D" id="3.90.1750.20">
    <property type="entry name" value="Putative Large Serine Recombinase, Chain B, Domain 2"/>
    <property type="match status" value="1"/>
</dbReference>
<feature type="domain" description="Recombinase" evidence="2">
    <location>
        <begin position="172"/>
        <end position="288"/>
    </location>
</feature>
<gene>
    <name evidence="3" type="primary">hin_1</name>
    <name evidence="3" type="ORF">PDESU_04791</name>
</gene>
<dbReference type="InterPro" id="IPR038109">
    <property type="entry name" value="DNA_bind_recomb_sf"/>
</dbReference>
<dbReference type="InterPro" id="IPR050639">
    <property type="entry name" value="SSR_resolvase"/>
</dbReference>
<dbReference type="Proteomes" id="UP000366872">
    <property type="component" value="Unassembled WGS sequence"/>
</dbReference>
<dbReference type="Pfam" id="PF07508">
    <property type="entry name" value="Recombinase"/>
    <property type="match status" value="1"/>
</dbReference>
<dbReference type="InterPro" id="IPR006119">
    <property type="entry name" value="Resolv_N"/>
</dbReference>
<keyword evidence="4" id="KW-1185">Reference proteome</keyword>
<name>A0A6C2U822_PONDE</name>
<evidence type="ECO:0000313" key="4">
    <source>
        <dbReference type="Proteomes" id="UP000366872"/>
    </source>
</evidence>
<dbReference type="AlphaFoldDB" id="A0A6C2U822"/>